<reference evidence="1 2" key="1">
    <citation type="submission" date="2016-07" db="EMBL/GenBank/DDBJ databases">
        <title>Pervasive Adenine N6-methylation of Active Genes in Fungi.</title>
        <authorList>
            <consortium name="DOE Joint Genome Institute"/>
            <person name="Mondo S.J."/>
            <person name="Dannebaum R.O."/>
            <person name="Kuo R.C."/>
            <person name="Labutti K."/>
            <person name="Haridas S."/>
            <person name="Kuo A."/>
            <person name="Salamov A."/>
            <person name="Ahrendt S.R."/>
            <person name="Lipzen A."/>
            <person name="Sullivan W."/>
            <person name="Andreopoulos W.B."/>
            <person name="Clum A."/>
            <person name="Lindquist E."/>
            <person name="Daum C."/>
            <person name="Ramamoorthy G.K."/>
            <person name="Gryganskyi A."/>
            <person name="Culley D."/>
            <person name="Magnuson J.K."/>
            <person name="James T.Y."/>
            <person name="O'Malley M.A."/>
            <person name="Stajich J.E."/>
            <person name="Spatafora J.W."/>
            <person name="Visel A."/>
            <person name="Grigoriev I.V."/>
        </authorList>
    </citation>
    <scope>NUCLEOTIDE SEQUENCE [LARGE SCALE GENOMIC DNA]</scope>
    <source>
        <strain evidence="1 2">CBS 129021</strain>
    </source>
</reference>
<protein>
    <recommendedName>
        <fullName evidence="3">Hsp70 protein-domain-containing protein</fullName>
    </recommendedName>
</protein>
<sequence length="284" mass="31256">MGSDKKGKLTGNGNTIIHFVANVDSTETALTGGHQSRMNLIDEWPDQVNTELKVPTTLNYENGNIRWGFELDAVEKKYEWFKLEQNPNISKHELTRSYPKTTIPPRDAAHVEKLITDYLSLLRKHVEARIKATFDGLEALFRDISWEYIITVPALWPEIAQNTTLKCAGGAGMASSCDVRIITEPEAAGIYALDTMSREINLAVDDTFVICDAGGGTVDLISYTITALGKTPQLAESAPGNGGLCGSTFLDREFDEWLRNRFLGFGCQVQISHSGLAWTGVGNV</sequence>
<dbReference type="InterPro" id="IPR043129">
    <property type="entry name" value="ATPase_NBD"/>
</dbReference>
<evidence type="ECO:0008006" key="3">
    <source>
        <dbReference type="Google" id="ProtNLM"/>
    </source>
</evidence>
<dbReference type="Proteomes" id="UP000193689">
    <property type="component" value="Unassembled WGS sequence"/>
</dbReference>
<dbReference type="InParanoid" id="A0A1Y2E5D6"/>
<name>A0A1Y2E5D6_9PEZI</name>
<evidence type="ECO:0000313" key="1">
    <source>
        <dbReference type="EMBL" id="ORY66496.1"/>
    </source>
</evidence>
<dbReference type="PANTHER" id="PTHR14187:SF5">
    <property type="entry name" value="HEAT SHOCK 70 KDA PROTEIN 12A"/>
    <property type="match status" value="1"/>
</dbReference>
<organism evidence="1 2">
    <name type="scientific">Pseudomassariella vexata</name>
    <dbReference type="NCBI Taxonomy" id="1141098"/>
    <lineage>
        <taxon>Eukaryota</taxon>
        <taxon>Fungi</taxon>
        <taxon>Dikarya</taxon>
        <taxon>Ascomycota</taxon>
        <taxon>Pezizomycotina</taxon>
        <taxon>Sordariomycetes</taxon>
        <taxon>Xylariomycetidae</taxon>
        <taxon>Amphisphaeriales</taxon>
        <taxon>Pseudomassariaceae</taxon>
        <taxon>Pseudomassariella</taxon>
    </lineage>
</organism>
<gene>
    <name evidence="1" type="ORF">BCR38DRAFT_430485</name>
</gene>
<dbReference type="EMBL" id="MCFJ01000005">
    <property type="protein sequence ID" value="ORY66496.1"/>
    <property type="molecule type" value="Genomic_DNA"/>
</dbReference>
<dbReference type="STRING" id="1141098.A0A1Y2E5D6"/>
<evidence type="ECO:0000313" key="2">
    <source>
        <dbReference type="Proteomes" id="UP000193689"/>
    </source>
</evidence>
<dbReference type="RefSeq" id="XP_040717460.1">
    <property type="nucleotide sequence ID" value="XM_040860037.1"/>
</dbReference>
<dbReference type="Gene3D" id="3.30.420.40">
    <property type="match status" value="1"/>
</dbReference>
<comment type="caution">
    <text evidence="1">The sequence shown here is derived from an EMBL/GenBank/DDBJ whole genome shotgun (WGS) entry which is preliminary data.</text>
</comment>
<dbReference type="CDD" id="cd10170">
    <property type="entry name" value="ASKHA_NBD_HSP70"/>
    <property type="match status" value="1"/>
</dbReference>
<dbReference type="AlphaFoldDB" id="A0A1Y2E5D6"/>
<keyword evidence="2" id="KW-1185">Reference proteome</keyword>
<dbReference type="PANTHER" id="PTHR14187">
    <property type="entry name" value="ALPHA KINASE/ELONGATION FACTOR 2 KINASE"/>
    <property type="match status" value="1"/>
</dbReference>
<dbReference type="GeneID" id="63776249"/>
<accession>A0A1Y2E5D6</accession>
<dbReference type="SUPFAM" id="SSF53067">
    <property type="entry name" value="Actin-like ATPase domain"/>
    <property type="match status" value="2"/>
</dbReference>
<dbReference type="OrthoDB" id="2963168at2759"/>
<proteinExistence type="predicted"/>